<evidence type="ECO:0000313" key="2">
    <source>
        <dbReference type="EMBL" id="MBC5714740.1"/>
    </source>
</evidence>
<proteinExistence type="predicted"/>
<protein>
    <recommendedName>
        <fullName evidence="4">Restriction endonuclease</fullName>
    </recommendedName>
</protein>
<dbReference type="RefSeq" id="WP_015559836.1">
    <property type="nucleotide sequence ID" value="NZ_JACOPH010000009.1"/>
</dbReference>
<evidence type="ECO:0000256" key="1">
    <source>
        <dbReference type="SAM" id="Coils"/>
    </source>
</evidence>
<accession>A0A923LPI3</accession>
<reference evidence="2" key="1">
    <citation type="submission" date="2020-08" db="EMBL/GenBank/DDBJ databases">
        <title>Genome public.</title>
        <authorList>
            <person name="Liu C."/>
            <person name="Sun Q."/>
        </authorList>
    </citation>
    <scope>NUCLEOTIDE SEQUENCE</scope>
    <source>
        <strain evidence="2">BX1005</strain>
    </source>
</reference>
<name>A0A923LPI3_9FIRM</name>
<organism evidence="2 3">
    <name type="scientific">Roseburia zhanii</name>
    <dbReference type="NCBI Taxonomy" id="2763064"/>
    <lineage>
        <taxon>Bacteria</taxon>
        <taxon>Bacillati</taxon>
        <taxon>Bacillota</taxon>
        <taxon>Clostridia</taxon>
        <taxon>Lachnospirales</taxon>
        <taxon>Lachnospiraceae</taxon>
        <taxon>Roseburia</taxon>
    </lineage>
</organism>
<sequence>MINIDRVKKLIDQIPEIKALFRPQNFQMFAPCDRATGQRKKSSFEFQTIYKQPEFLKWKDQLCFELNKIEGDNYIDEIMKLLTNFSGLGDEGRFEKLESKLNVLRDHLEEYSDNCSETQIEDDSRIPEKEICDKVLRSMSKLQRNHNYNIESSEDTMNDYIRDLLDESYIVKDQTRQGESEAGEGAGEVDIQICADGLPVVMIEGVKIASLEKDALDTHINKVLTKYDPNGCPYAFLLIYTTVKNFDSGYQKILDYFQGYGYPYNRVTDLEDVPTGYAELKHAQIILNRNNQKTRVHIWTAHIV</sequence>
<feature type="coiled-coil region" evidence="1">
    <location>
        <begin position="94"/>
        <end position="121"/>
    </location>
</feature>
<dbReference type="AlphaFoldDB" id="A0A923LPI3"/>
<dbReference type="Proteomes" id="UP000606720">
    <property type="component" value="Unassembled WGS sequence"/>
</dbReference>
<evidence type="ECO:0008006" key="4">
    <source>
        <dbReference type="Google" id="ProtNLM"/>
    </source>
</evidence>
<gene>
    <name evidence="2" type="ORF">H8S17_11115</name>
</gene>
<dbReference type="EMBL" id="JACOPH010000009">
    <property type="protein sequence ID" value="MBC5714740.1"/>
    <property type="molecule type" value="Genomic_DNA"/>
</dbReference>
<keyword evidence="1" id="KW-0175">Coiled coil</keyword>
<evidence type="ECO:0000313" key="3">
    <source>
        <dbReference type="Proteomes" id="UP000606720"/>
    </source>
</evidence>
<keyword evidence="3" id="KW-1185">Reference proteome</keyword>
<comment type="caution">
    <text evidence="2">The sequence shown here is derived from an EMBL/GenBank/DDBJ whole genome shotgun (WGS) entry which is preliminary data.</text>
</comment>